<keyword evidence="4" id="KW-0597">Phosphoprotein</keyword>
<evidence type="ECO:0000256" key="8">
    <source>
        <dbReference type="ARBA" id="ARBA00022837"/>
    </source>
</evidence>
<dbReference type="Gene3D" id="3.40.50.1820">
    <property type="entry name" value="alpha/beta hydrolase"/>
    <property type="match status" value="1"/>
</dbReference>
<gene>
    <name evidence="16" type="ORF">Q9L58_008829</name>
</gene>
<accession>A0ABR3G8M4</accession>
<evidence type="ECO:0000256" key="3">
    <source>
        <dbReference type="ARBA" id="ARBA00022475"/>
    </source>
</evidence>
<comment type="caution">
    <text evidence="16">The sequence shown here is derived from an EMBL/GenBank/DDBJ whole genome shotgun (WGS) entry which is preliminary data.</text>
</comment>
<evidence type="ECO:0000256" key="7">
    <source>
        <dbReference type="ARBA" id="ARBA00022801"/>
    </source>
</evidence>
<evidence type="ECO:0000256" key="6">
    <source>
        <dbReference type="ARBA" id="ARBA00022723"/>
    </source>
</evidence>
<evidence type="ECO:0000256" key="4">
    <source>
        <dbReference type="ARBA" id="ARBA00022553"/>
    </source>
</evidence>
<sequence length="428" mass="46436">MAFVHRTLTRSLFGFGFGSAAIATTISSAIDTPAAREATVAALSRFLPPHVGDAVTELTQILHRAFPGDLTITDITAALSVMAIMQGLSQKPVYQVRKFSAAEDSPIALRFSHYMKYAMAAYGKPVEIRGSQEQWIAGVVNLVVRKVGRYVGEDEVRGKAMLEHFVAVDDKERAVVLALKGTATLEGALKDLRLVYRDVDFWGQLYQVHGGMLDSALGLVEFPELVASVKKELKANPGYKLVVLGHSLGGGVAGLVAPLLAAEPTRDGRFVTNARTIPGRVIECYGFEPAASVDEELRQKTKTMTYSLVNKNDIVPALSHGAVHDFKALALYLKQNTPYLAGIVDGLSKGKLNPEEHMAKFRSLATNKKLVPPGRVWVIDTNVKGKLEIGEVLNVNQRFGEAKFILGMLTHHKLGDCVDSMAALEGLE</sequence>
<keyword evidence="7" id="KW-0378">Hydrolase</keyword>
<evidence type="ECO:0000313" key="17">
    <source>
        <dbReference type="Proteomes" id="UP001447188"/>
    </source>
</evidence>
<reference evidence="16 17" key="1">
    <citation type="submission" date="2024-02" db="EMBL/GenBank/DDBJ databases">
        <title>Discinaceae phylogenomics.</title>
        <authorList>
            <person name="Dirks A.C."/>
            <person name="James T.Y."/>
        </authorList>
    </citation>
    <scope>NUCLEOTIDE SEQUENCE [LARGE SCALE GENOMIC DNA]</scope>
    <source>
        <strain evidence="16 17">ACD0624</strain>
    </source>
</reference>
<protein>
    <recommendedName>
        <fullName evidence="14">sn-1-specific diacylglycerol lipase</fullName>
        <ecNumber evidence="14">3.1.1.116</ecNumber>
    </recommendedName>
</protein>
<keyword evidence="5" id="KW-0812">Transmembrane</keyword>
<dbReference type="Proteomes" id="UP001447188">
    <property type="component" value="Unassembled WGS sequence"/>
</dbReference>
<dbReference type="EC" id="3.1.1.116" evidence="14"/>
<proteinExistence type="predicted"/>
<dbReference type="InterPro" id="IPR052214">
    <property type="entry name" value="DAG_Lipase-Related"/>
</dbReference>
<keyword evidence="17" id="KW-1185">Reference proteome</keyword>
<evidence type="ECO:0000256" key="14">
    <source>
        <dbReference type="ARBA" id="ARBA00026104"/>
    </source>
</evidence>
<evidence type="ECO:0000256" key="5">
    <source>
        <dbReference type="ARBA" id="ARBA00022692"/>
    </source>
</evidence>
<dbReference type="PANTHER" id="PTHR45792">
    <property type="entry name" value="DIACYLGLYCEROL LIPASE HOMOLOG-RELATED"/>
    <property type="match status" value="1"/>
</dbReference>
<evidence type="ECO:0000256" key="13">
    <source>
        <dbReference type="ARBA" id="ARBA00024531"/>
    </source>
</evidence>
<evidence type="ECO:0000256" key="9">
    <source>
        <dbReference type="ARBA" id="ARBA00022963"/>
    </source>
</evidence>
<dbReference type="EMBL" id="JBBBZM010000176">
    <property type="protein sequence ID" value="KAL0632308.1"/>
    <property type="molecule type" value="Genomic_DNA"/>
</dbReference>
<evidence type="ECO:0000313" key="16">
    <source>
        <dbReference type="EMBL" id="KAL0632308.1"/>
    </source>
</evidence>
<evidence type="ECO:0000256" key="11">
    <source>
        <dbReference type="ARBA" id="ARBA00023098"/>
    </source>
</evidence>
<dbReference type="CDD" id="cd00519">
    <property type="entry name" value="Lipase_3"/>
    <property type="match status" value="1"/>
</dbReference>
<comment type="catalytic activity">
    <reaction evidence="13">
        <text>a 1,2-diacyl-sn-glycerol + H2O = a 2-acylglycerol + a fatty acid + H(+)</text>
        <dbReference type="Rhea" id="RHEA:33275"/>
        <dbReference type="ChEBI" id="CHEBI:15377"/>
        <dbReference type="ChEBI" id="CHEBI:15378"/>
        <dbReference type="ChEBI" id="CHEBI:17389"/>
        <dbReference type="ChEBI" id="CHEBI:17815"/>
        <dbReference type="ChEBI" id="CHEBI:28868"/>
        <dbReference type="EC" id="3.1.1.116"/>
    </reaction>
    <physiologicalReaction direction="left-to-right" evidence="13">
        <dbReference type="Rhea" id="RHEA:33276"/>
    </physiologicalReaction>
</comment>
<keyword evidence="10" id="KW-1133">Transmembrane helix</keyword>
<evidence type="ECO:0000256" key="10">
    <source>
        <dbReference type="ARBA" id="ARBA00022989"/>
    </source>
</evidence>
<evidence type="ECO:0000256" key="1">
    <source>
        <dbReference type="ARBA" id="ARBA00001913"/>
    </source>
</evidence>
<keyword evidence="6" id="KW-0479">Metal-binding</keyword>
<evidence type="ECO:0000259" key="15">
    <source>
        <dbReference type="Pfam" id="PF01764"/>
    </source>
</evidence>
<keyword evidence="12" id="KW-0472">Membrane</keyword>
<keyword evidence="8" id="KW-0106">Calcium</keyword>
<feature type="domain" description="Fungal lipase-type" evidence="15">
    <location>
        <begin position="176"/>
        <end position="319"/>
    </location>
</feature>
<dbReference type="Pfam" id="PF01764">
    <property type="entry name" value="Lipase_3"/>
    <property type="match status" value="1"/>
</dbReference>
<keyword evidence="11" id="KW-0443">Lipid metabolism</keyword>
<dbReference type="SUPFAM" id="SSF53474">
    <property type="entry name" value="alpha/beta-Hydrolases"/>
    <property type="match status" value="1"/>
</dbReference>
<comment type="subcellular location">
    <subcellularLocation>
        <location evidence="2">Cell membrane</location>
        <topology evidence="2">Multi-pass membrane protein</topology>
    </subcellularLocation>
</comment>
<evidence type="ECO:0000256" key="12">
    <source>
        <dbReference type="ARBA" id="ARBA00023136"/>
    </source>
</evidence>
<keyword evidence="9" id="KW-0442">Lipid degradation</keyword>
<dbReference type="InterPro" id="IPR002921">
    <property type="entry name" value="Fungal_lipase-type"/>
</dbReference>
<name>A0ABR3G8M4_9PEZI</name>
<comment type="cofactor">
    <cofactor evidence="1">
        <name>Ca(2+)</name>
        <dbReference type="ChEBI" id="CHEBI:29108"/>
    </cofactor>
</comment>
<dbReference type="PANTHER" id="PTHR45792:SF7">
    <property type="entry name" value="PUTATIVE (AFU_ORTHOLOGUE AFUA_6G02710)-RELATED"/>
    <property type="match status" value="1"/>
</dbReference>
<dbReference type="InterPro" id="IPR029058">
    <property type="entry name" value="AB_hydrolase_fold"/>
</dbReference>
<evidence type="ECO:0000256" key="2">
    <source>
        <dbReference type="ARBA" id="ARBA00004651"/>
    </source>
</evidence>
<keyword evidence="3" id="KW-1003">Cell membrane</keyword>
<organism evidence="16 17">
    <name type="scientific">Discina gigas</name>
    <dbReference type="NCBI Taxonomy" id="1032678"/>
    <lineage>
        <taxon>Eukaryota</taxon>
        <taxon>Fungi</taxon>
        <taxon>Dikarya</taxon>
        <taxon>Ascomycota</taxon>
        <taxon>Pezizomycotina</taxon>
        <taxon>Pezizomycetes</taxon>
        <taxon>Pezizales</taxon>
        <taxon>Discinaceae</taxon>
        <taxon>Discina</taxon>
    </lineage>
</organism>